<sequence>MKILFYCGGFAPIGGIETLAKNLLSYLKAKHHSCTLLCWGQKSPLFKSIQEVRVTTIRSPWRWGCKWNVPDWILLPTGLKQIQQADVVLFGKLFPLQLLKQIRVQAGARKCLVFITPYQPISPEHTVEKTHLLEALNIFDLIIVQSSSFVNDLQNIGYKGQIEVIPYIPHNYSTIQPFPLKEKLKIGFLGRLVEDKNIPLLLTTFRIFCNKYSENFSFSEQPSLHIFGDGHLRQQLENLVQKLDIKSNVIFHGGILNSQVEDAIASCHLFAFTSRIEGQCLAALEILSCGRPIVATNAGALPDILSDSRLGRLVKSAHPEDFANHLIEIVKSIHEQSITPEIIRAAYLERYEPKRVGERYLEILKSLT</sequence>
<dbReference type="EMBL" id="JACXAE010000039">
    <property type="protein sequence ID" value="MBD2772391.1"/>
    <property type="molecule type" value="Genomic_DNA"/>
</dbReference>
<evidence type="ECO:0000259" key="2">
    <source>
        <dbReference type="Pfam" id="PF13439"/>
    </source>
</evidence>
<dbReference type="SUPFAM" id="SSF53756">
    <property type="entry name" value="UDP-Glycosyltransferase/glycogen phosphorylase"/>
    <property type="match status" value="1"/>
</dbReference>
<dbReference type="CDD" id="cd03801">
    <property type="entry name" value="GT4_PimA-like"/>
    <property type="match status" value="1"/>
</dbReference>
<feature type="domain" description="Glycosyltransferase subfamily 4-like N-terminal" evidence="2">
    <location>
        <begin position="13"/>
        <end position="166"/>
    </location>
</feature>
<keyword evidence="4" id="KW-1185">Reference proteome</keyword>
<gene>
    <name evidence="3" type="ORF">ICL16_09960</name>
</gene>
<organism evidence="3 4">
    <name type="scientific">Iningainema tapete BLCC-T55</name>
    <dbReference type="NCBI Taxonomy" id="2748662"/>
    <lineage>
        <taxon>Bacteria</taxon>
        <taxon>Bacillati</taxon>
        <taxon>Cyanobacteriota</taxon>
        <taxon>Cyanophyceae</taxon>
        <taxon>Nostocales</taxon>
        <taxon>Scytonemataceae</taxon>
        <taxon>Iningainema tapete</taxon>
    </lineage>
</organism>
<dbReference type="Proteomes" id="UP000629098">
    <property type="component" value="Unassembled WGS sequence"/>
</dbReference>
<dbReference type="Gene3D" id="3.40.50.2000">
    <property type="entry name" value="Glycogen Phosphorylase B"/>
    <property type="match status" value="2"/>
</dbReference>
<name>A0A8J6XHM9_9CYAN</name>
<dbReference type="GO" id="GO:0016757">
    <property type="term" value="F:glycosyltransferase activity"/>
    <property type="evidence" value="ECO:0007669"/>
    <property type="project" value="InterPro"/>
</dbReference>
<dbReference type="PANTHER" id="PTHR12526">
    <property type="entry name" value="GLYCOSYLTRANSFERASE"/>
    <property type="match status" value="1"/>
</dbReference>
<dbReference type="Pfam" id="PF00534">
    <property type="entry name" value="Glycos_transf_1"/>
    <property type="match status" value="1"/>
</dbReference>
<dbReference type="Pfam" id="PF13439">
    <property type="entry name" value="Glyco_transf_4"/>
    <property type="match status" value="1"/>
</dbReference>
<accession>A0A8J6XHM9</accession>
<dbReference type="InterPro" id="IPR028098">
    <property type="entry name" value="Glyco_trans_4-like_N"/>
</dbReference>
<protein>
    <submittedName>
        <fullName evidence="3">Glycosyltransferase</fullName>
    </submittedName>
</protein>
<feature type="domain" description="Glycosyl transferase family 1" evidence="1">
    <location>
        <begin position="181"/>
        <end position="332"/>
    </location>
</feature>
<evidence type="ECO:0000313" key="3">
    <source>
        <dbReference type="EMBL" id="MBD2772391.1"/>
    </source>
</evidence>
<evidence type="ECO:0000313" key="4">
    <source>
        <dbReference type="Proteomes" id="UP000629098"/>
    </source>
</evidence>
<reference evidence="3" key="1">
    <citation type="submission" date="2020-09" db="EMBL/GenBank/DDBJ databases">
        <title>Iningainema tapete sp. nov. (Scytonemataceae, Cyanobacteria) from greenhouses in central Florida (USA) produces two types of nodularin with biosynthetic potential for microcystin-LR and anabaenopeptins.</title>
        <authorList>
            <person name="Berthold D.E."/>
            <person name="Lefler F.W."/>
            <person name="Huang I.-S."/>
            <person name="Abdulla H."/>
            <person name="Zimba P.V."/>
            <person name="Laughinghouse H.D. IV."/>
        </authorList>
    </citation>
    <scope>NUCLEOTIDE SEQUENCE</scope>
    <source>
        <strain evidence="3">BLCCT55</strain>
    </source>
</reference>
<evidence type="ECO:0000259" key="1">
    <source>
        <dbReference type="Pfam" id="PF00534"/>
    </source>
</evidence>
<comment type="caution">
    <text evidence="3">The sequence shown here is derived from an EMBL/GenBank/DDBJ whole genome shotgun (WGS) entry which is preliminary data.</text>
</comment>
<dbReference type="InterPro" id="IPR001296">
    <property type="entry name" value="Glyco_trans_1"/>
</dbReference>
<dbReference type="AlphaFoldDB" id="A0A8J6XHM9"/>
<proteinExistence type="predicted"/>